<dbReference type="AlphaFoldDB" id="A0A0F9KV00"/>
<gene>
    <name evidence="1" type="ORF">LCGC14_1658610</name>
</gene>
<feature type="non-terminal residue" evidence="1">
    <location>
        <position position="1"/>
    </location>
</feature>
<comment type="caution">
    <text evidence="1">The sequence shown here is derived from an EMBL/GenBank/DDBJ whole genome shotgun (WGS) entry which is preliminary data.</text>
</comment>
<evidence type="ECO:0000313" key="1">
    <source>
        <dbReference type="EMBL" id="KKM19140.1"/>
    </source>
</evidence>
<proteinExistence type="predicted"/>
<sequence length="29" mass="3195">RILPGLGNGPTDRLATLAAMYVDDPEYFK</sequence>
<name>A0A0F9KV00_9ZZZZ</name>
<reference evidence="1" key="1">
    <citation type="journal article" date="2015" name="Nature">
        <title>Complex archaea that bridge the gap between prokaryotes and eukaryotes.</title>
        <authorList>
            <person name="Spang A."/>
            <person name="Saw J.H."/>
            <person name="Jorgensen S.L."/>
            <person name="Zaremba-Niedzwiedzka K."/>
            <person name="Martijn J."/>
            <person name="Lind A.E."/>
            <person name="van Eijk R."/>
            <person name="Schleper C."/>
            <person name="Guy L."/>
            <person name="Ettema T.J."/>
        </authorList>
    </citation>
    <scope>NUCLEOTIDE SEQUENCE</scope>
</reference>
<dbReference type="EMBL" id="LAZR01014056">
    <property type="protein sequence ID" value="KKM19140.1"/>
    <property type="molecule type" value="Genomic_DNA"/>
</dbReference>
<protein>
    <submittedName>
        <fullName evidence="1">Uncharacterized protein</fullName>
    </submittedName>
</protein>
<organism evidence="1">
    <name type="scientific">marine sediment metagenome</name>
    <dbReference type="NCBI Taxonomy" id="412755"/>
    <lineage>
        <taxon>unclassified sequences</taxon>
        <taxon>metagenomes</taxon>
        <taxon>ecological metagenomes</taxon>
    </lineage>
</organism>
<accession>A0A0F9KV00</accession>